<dbReference type="GO" id="GO:0003677">
    <property type="term" value="F:DNA binding"/>
    <property type="evidence" value="ECO:0007669"/>
    <property type="project" value="UniProtKB-UniRule"/>
</dbReference>
<dbReference type="GO" id="GO:0009338">
    <property type="term" value="C:exodeoxyribonuclease V complex"/>
    <property type="evidence" value="ECO:0007669"/>
    <property type="project" value="TreeGrafter"/>
</dbReference>
<feature type="region of interest" description="Disordered" evidence="17">
    <location>
        <begin position="961"/>
        <end position="1014"/>
    </location>
</feature>
<evidence type="ECO:0000313" key="20">
    <source>
        <dbReference type="EMBL" id="ABO59137.1"/>
    </source>
</evidence>
<comment type="catalytic activity">
    <reaction evidence="13 15">
        <text>Couples ATP hydrolysis with the unwinding of duplex DNA by translocating in the 3'-5' direction.</text>
        <dbReference type="EC" id="5.6.2.4"/>
    </reaction>
</comment>
<keyword evidence="5 15" id="KW-0378">Hydrolase</keyword>
<comment type="domain">
    <text evidence="15">The C-terminal domain has nuclease activity and interacts with RecD. It interacts with RecA, facilitating its loading onto ssDNA.</text>
</comment>
<dbReference type="PROSITE" id="PS51198">
    <property type="entry name" value="UVRD_HELICASE_ATP_BIND"/>
    <property type="match status" value="1"/>
</dbReference>
<dbReference type="SUPFAM" id="SSF52540">
    <property type="entry name" value="P-loop containing nucleoside triphosphate hydrolases"/>
    <property type="match status" value="1"/>
</dbReference>
<dbReference type="GO" id="GO:0000724">
    <property type="term" value="P:double-strand break repair via homologous recombination"/>
    <property type="evidence" value="ECO:0007669"/>
    <property type="project" value="UniProtKB-UniRule"/>
</dbReference>
<gene>
    <name evidence="15" type="primary">recB</name>
    <name evidence="20" type="ordered locus">Bcep1808_6233</name>
</gene>
<dbReference type="InterPro" id="IPR011604">
    <property type="entry name" value="PDDEXK-like_dom_sf"/>
</dbReference>
<dbReference type="GO" id="GO:0043138">
    <property type="term" value="F:3'-5' DNA helicase activity"/>
    <property type="evidence" value="ECO:0007669"/>
    <property type="project" value="UniProtKB-UniRule"/>
</dbReference>
<evidence type="ECO:0000256" key="2">
    <source>
        <dbReference type="ARBA" id="ARBA00022723"/>
    </source>
</evidence>
<dbReference type="Gene3D" id="3.90.320.10">
    <property type="match status" value="1"/>
</dbReference>
<dbReference type="InterPro" id="IPR014017">
    <property type="entry name" value="DNA_helicase_UvrD-like_C"/>
</dbReference>
<keyword evidence="9 15" id="KW-0460">Magnesium</keyword>
<dbReference type="GO" id="GO:0005524">
    <property type="term" value="F:ATP binding"/>
    <property type="evidence" value="ECO:0007669"/>
    <property type="project" value="UniProtKB-UniRule"/>
</dbReference>
<keyword evidence="4 15" id="KW-0227">DNA damage</keyword>
<dbReference type="InterPro" id="IPR000212">
    <property type="entry name" value="DNA_helicase_UvrD/REP"/>
</dbReference>
<sequence>MNATMPAPNATNAPQPLDPLRFPLSGRSLIEASAGTGKTFTIAMLYVRLVLGHEPPGARAEPLTPPEILVVTFTDAATKELRDRIRARLNEAAACFQVEADAVTPQGAGETDLLHALRSDYPPSDWPACARRLQLAAEWMDDAAVSTIHGWCNRMLREHAFDSDSLFSQALETDQTELLAEVVRDYWRTFMTPLGAADAAAVAKWIPGPGALQAQLRNLLALASQLPAAAAPDATLAASRNERARSLAQLKAPWHAWPDQMANVLDAARDDGHFRPRNLRKGDCDRWIDALRRWAGDSSSEEPSLMSGWEKLTPDGLANACEPGAPVPAHPGFLALETLRVELAALPTAHAALLSHAAQWVAARFAAEQARRAQMGFDDLLTRLDAALRGPNGERLADVIRKQFPVALIDEFQDTDPVQYRIFDAVYRADTADAWRALILIGDPKQAIYAFRGADIHTYLAARRSCDGRLHTLAKNFRSSHAMVDATNHCFAVAEARAGEGAFLFRRSGDNPVPFSTVSAQGRAEVFVVNGAAPPALTAWWLPPADDGKPTTKTAYLESIAASCATEMVRLLNLGQRGDTGFAGKDGLQPLRPADIAVLVNNRGEADAIRGALAARNVRSVYLSDRSSVFQCAQAAELQHWLAACADPDDGRLVRTALSTATLGLGWAELDARFGSEIAWEACVLQFRGYHECWRRQGVLPMLRRFLNDFGVPARLLGTHADGRQGVPGGERILTDLLHLAELLQQASAMIDGLHGQIRYLADQRAASEDSDAGSDTVQTRLESDGDLVKIVTIHKSKGLEYPLVFLPFACAHRPAKATDLPLKWHDENDELRISLDGGRGALEQVDRERLGEDLRKLYVALTRARHATWIGMAPLEALERTAIGYLIGGTQPLAGGGLEDLLQTAFGACENIAVIPAPEPGGERYTPRIDEARRGAARQSARVVREPWWIASYSSLRTAGKNHREHAAPDTPGEDGFNEASAAERDVDQQPAAETPRHAPMPDANASTLHDFPRGSEQGSFLHDLLEWAAAHGFARIAADREALREVVARRCSVRGWQSWIDPLTDLVMQIVSTPLVLRGGHGIEPTSIELAALATAVGEMEFWFAAKHVDTAALDRLVCARTLDGAERPPLDPATLNGMLKGFMDLVFEHEGRYYVADYKSNWLGADDTGYTAEKIRAQMLRSRYELQYVLYLLALHRLLKARLPDYDYDKHVGGAIYLFLRGLNAPTQGIFAEKPPRELIERLDALFAGAAHIQPPETEAQ</sequence>
<feature type="domain" description="UvrD-like helicase ATP-binding" evidence="18">
    <location>
        <begin position="11"/>
        <end position="480"/>
    </location>
</feature>
<dbReference type="GO" id="GO:0008854">
    <property type="term" value="F:exodeoxyribonuclease V activity"/>
    <property type="evidence" value="ECO:0007669"/>
    <property type="project" value="UniProtKB-EC"/>
</dbReference>
<comment type="miscellaneous">
    <text evidence="15">In the RecBCD complex, RecB has a slow 3'-5' helicase, an exonuclease activity and loads RecA onto ssDNA, RecD has a fast 5'-3' helicase activity, while RecC stimulates the ATPase and processivity of the RecB helicase and contributes to recognition of the Chi site.</text>
</comment>
<dbReference type="NCBIfam" id="TIGR00609">
    <property type="entry name" value="recB"/>
    <property type="match status" value="1"/>
</dbReference>
<evidence type="ECO:0000256" key="14">
    <source>
        <dbReference type="ARBA" id="ARBA00048988"/>
    </source>
</evidence>
<evidence type="ECO:0000256" key="3">
    <source>
        <dbReference type="ARBA" id="ARBA00022741"/>
    </source>
</evidence>
<dbReference type="AlphaFoldDB" id="A4JS84"/>
<keyword evidence="6 15" id="KW-0347">Helicase</keyword>
<evidence type="ECO:0000256" key="5">
    <source>
        <dbReference type="ARBA" id="ARBA00022801"/>
    </source>
</evidence>
<dbReference type="Pfam" id="PF00580">
    <property type="entry name" value="UvrD-helicase"/>
    <property type="match status" value="2"/>
</dbReference>
<reference evidence="21" key="1">
    <citation type="submission" date="2007-03" db="EMBL/GenBank/DDBJ databases">
        <title>Complete sequence of chromosome 3 of Burkholderia vietnamiensis G4.</title>
        <authorList>
            <consortium name="US DOE Joint Genome Institute"/>
            <person name="Copeland A."/>
            <person name="Lucas S."/>
            <person name="Lapidus A."/>
            <person name="Barry K."/>
            <person name="Detter J.C."/>
            <person name="Glavina del Rio T."/>
            <person name="Hammon N."/>
            <person name="Israni S."/>
            <person name="Dalin E."/>
            <person name="Tice H."/>
            <person name="Pitluck S."/>
            <person name="Chain P."/>
            <person name="Malfatti S."/>
            <person name="Shin M."/>
            <person name="Vergez L."/>
            <person name="Schmutz J."/>
            <person name="Larimer F."/>
            <person name="Land M."/>
            <person name="Hauser L."/>
            <person name="Kyrpides N."/>
            <person name="Tiedje J."/>
            <person name="Richardson P."/>
        </authorList>
    </citation>
    <scope>NUCLEOTIDE SEQUENCE [LARGE SCALE GENOMIC DNA]</scope>
    <source>
        <strain evidence="21">G4 / LMG 22486</strain>
    </source>
</reference>
<dbReference type="CDD" id="cd22352">
    <property type="entry name" value="RecB_C-like"/>
    <property type="match status" value="1"/>
</dbReference>
<comment type="domain">
    <text evidence="15">The N-terminal DNA-binding domain is a ssDNA-dependent ATPase and has ATP-dependent 3'-5' helicase function. This domain interacts with RecC.</text>
</comment>
<keyword evidence="8 15" id="KW-0067">ATP-binding</keyword>
<evidence type="ECO:0000256" key="12">
    <source>
        <dbReference type="ARBA" id="ARBA00023235"/>
    </source>
</evidence>
<feature type="region of interest" description="Nuclease activity, interacts with RecD and RecA" evidence="15">
    <location>
        <begin position="948"/>
        <end position="1264"/>
    </location>
</feature>
<name>A4JS84_BURVG</name>
<evidence type="ECO:0000256" key="15">
    <source>
        <dbReference type="HAMAP-Rule" id="MF_01485"/>
    </source>
</evidence>
<proteinExistence type="inferred from homology"/>
<evidence type="ECO:0000256" key="9">
    <source>
        <dbReference type="ARBA" id="ARBA00022842"/>
    </source>
</evidence>
<keyword evidence="7 15" id="KW-0269">Exonuclease</keyword>
<evidence type="ECO:0000259" key="19">
    <source>
        <dbReference type="PROSITE" id="PS51217"/>
    </source>
</evidence>
<feature type="binding site" evidence="16">
    <location>
        <begin position="32"/>
        <end position="39"/>
    </location>
    <ligand>
        <name>ATP</name>
        <dbReference type="ChEBI" id="CHEBI:30616"/>
    </ligand>
</feature>
<comment type="cofactor">
    <cofactor evidence="15">
        <name>Mg(2+)</name>
        <dbReference type="ChEBI" id="CHEBI:18420"/>
    </cofactor>
    <text evidence="15">Binds 1 Mg(2+) ion per subunit.</text>
</comment>
<feature type="active site" description="For nuclease activity" evidence="15">
    <location>
        <position position="1160"/>
    </location>
</feature>
<dbReference type="PROSITE" id="PS51217">
    <property type="entry name" value="UVRD_HELICASE_CTER"/>
    <property type="match status" value="1"/>
</dbReference>
<evidence type="ECO:0000256" key="17">
    <source>
        <dbReference type="SAM" id="MobiDB-lite"/>
    </source>
</evidence>
<dbReference type="Gene3D" id="1.10.3170.10">
    <property type="entry name" value="Recbcd, chain B, domain 2"/>
    <property type="match status" value="1"/>
</dbReference>
<keyword evidence="2 15" id="KW-0479">Metal-binding</keyword>
<dbReference type="SUPFAM" id="SSF52980">
    <property type="entry name" value="Restriction endonuclease-like"/>
    <property type="match status" value="1"/>
</dbReference>
<dbReference type="InterPro" id="IPR014016">
    <property type="entry name" value="UvrD-like_ATP-bd"/>
</dbReference>
<comment type="catalytic activity">
    <reaction evidence="15">
        <text>Exonucleolytic cleavage (in the presence of ATP) in either 5'- to 3'- or 3'- to 5'-direction to yield 5'-phosphooligonucleotides.</text>
        <dbReference type="EC" id="3.1.11.5"/>
    </reaction>
</comment>
<dbReference type="InterPro" id="IPR011335">
    <property type="entry name" value="Restrct_endonuc-II-like"/>
</dbReference>
<dbReference type="HOGENOM" id="CLU_001114_6_0_4"/>
<dbReference type="EMBL" id="CP000616">
    <property type="protein sequence ID" value="ABO59137.1"/>
    <property type="molecule type" value="Genomic_DNA"/>
</dbReference>
<keyword evidence="12 15" id="KW-0413">Isomerase</keyword>
<keyword evidence="11 15" id="KW-0234">DNA repair</keyword>
<evidence type="ECO:0000256" key="4">
    <source>
        <dbReference type="ARBA" id="ARBA00022763"/>
    </source>
</evidence>
<evidence type="ECO:0000256" key="16">
    <source>
        <dbReference type="PROSITE-ProRule" id="PRU00560"/>
    </source>
</evidence>
<comment type="similarity">
    <text evidence="15">Belongs to the helicase family. UvrD subfamily.</text>
</comment>
<organism evidence="20 21">
    <name type="scientific">Burkholderia vietnamiensis (strain G4 / LMG 22486)</name>
    <name type="common">Burkholderia cepacia (strain R1808)</name>
    <dbReference type="NCBI Taxonomy" id="269482"/>
    <lineage>
        <taxon>Bacteria</taxon>
        <taxon>Pseudomonadati</taxon>
        <taxon>Pseudomonadota</taxon>
        <taxon>Betaproteobacteria</taxon>
        <taxon>Burkholderiales</taxon>
        <taxon>Burkholderiaceae</taxon>
        <taxon>Burkholderia</taxon>
        <taxon>Burkholderia cepacia complex</taxon>
    </lineage>
</organism>
<evidence type="ECO:0000256" key="1">
    <source>
        <dbReference type="ARBA" id="ARBA00022722"/>
    </source>
</evidence>
<feature type="region of interest" description="DNA-binding and helicase activity, interacts with RecC" evidence="15">
    <location>
        <begin position="1"/>
        <end position="905"/>
    </location>
</feature>
<evidence type="ECO:0000256" key="7">
    <source>
        <dbReference type="ARBA" id="ARBA00022839"/>
    </source>
</evidence>
<dbReference type="Pfam" id="PF13361">
    <property type="entry name" value="UvrD_C"/>
    <property type="match status" value="1"/>
</dbReference>
<feature type="binding site" evidence="15">
    <location>
        <position position="1147"/>
    </location>
    <ligand>
        <name>Mg(2+)</name>
        <dbReference type="ChEBI" id="CHEBI:18420"/>
    </ligand>
</feature>
<dbReference type="InterPro" id="IPR004586">
    <property type="entry name" value="RecB"/>
</dbReference>
<dbReference type="Gene3D" id="3.40.50.300">
    <property type="entry name" value="P-loop containing nucleotide triphosphate hydrolases"/>
    <property type="match status" value="2"/>
</dbReference>
<comment type="function">
    <text evidence="15">A helicase/nuclease that prepares dsDNA breaks (DSB) for recombinational DNA repair. Binds to DSBs and unwinds DNA via a highly rapid and processive ATP-dependent bidirectional helicase activity. Unwinds dsDNA until it encounters a Chi (crossover hotspot instigator) sequence from the 3' direction. Cuts ssDNA a few nucleotides 3' to the Chi site. The properties and activities of the enzyme are changed at Chi. The Chi-altered holoenzyme produces a long 3'-ssDNA overhang and facilitates RecA-binding to the ssDNA for homologous DNA recombination and repair. Holoenzyme degrades any linearized DNA that is unable to undergo homologous recombination. In the holoenzyme this subunit contributes ATPase, 3'-5' helicase, exonuclease activity and loads RecA onto ssDNA.</text>
</comment>
<evidence type="ECO:0000256" key="11">
    <source>
        <dbReference type="ARBA" id="ARBA00023204"/>
    </source>
</evidence>
<dbReference type="InterPro" id="IPR038726">
    <property type="entry name" value="PDDEXK_AddAB-type"/>
</dbReference>
<evidence type="ECO:0000256" key="6">
    <source>
        <dbReference type="ARBA" id="ARBA00022806"/>
    </source>
</evidence>
<comment type="subunit">
    <text evidence="15">Heterotrimer of RecB, RecC and RecD. All subunits contribute to DNA-binding. Interacts with RecA.</text>
</comment>
<evidence type="ECO:0000313" key="21">
    <source>
        <dbReference type="Proteomes" id="UP000002287"/>
    </source>
</evidence>
<dbReference type="GO" id="GO:0000287">
    <property type="term" value="F:magnesium ion binding"/>
    <property type="evidence" value="ECO:0007669"/>
    <property type="project" value="UniProtKB-UniRule"/>
</dbReference>
<dbReference type="EC" id="5.6.2.4" evidence="15"/>
<feature type="domain" description="UvrD-like helicase C-terminal" evidence="19">
    <location>
        <begin position="519"/>
        <end position="799"/>
    </location>
</feature>
<dbReference type="KEGG" id="bvi:Bcep1808_6233"/>
<dbReference type="HAMAP" id="MF_01485">
    <property type="entry name" value="RecB"/>
    <property type="match status" value="1"/>
</dbReference>
<protein>
    <recommendedName>
        <fullName evidence="15">RecBCD enzyme subunit RecB</fullName>
        <ecNumber evidence="15">3.1.11.5</ecNumber>
        <ecNumber evidence="15">5.6.2.4</ecNumber>
    </recommendedName>
    <alternativeName>
        <fullName evidence="15">DNA 3'-5' helicase subunit RecB</fullName>
    </alternativeName>
    <alternativeName>
        <fullName evidence="15">Exonuclease V subunit RecB</fullName>
        <shortName evidence="15">ExoV subunit RecB</shortName>
    </alternativeName>
    <alternativeName>
        <fullName evidence="15">Helicase/nuclease RecBCD subunit RecB</fullName>
    </alternativeName>
</protein>
<keyword evidence="10 15" id="KW-0238">DNA-binding</keyword>
<dbReference type="GO" id="GO:0005829">
    <property type="term" value="C:cytosol"/>
    <property type="evidence" value="ECO:0007669"/>
    <property type="project" value="TreeGrafter"/>
</dbReference>
<comment type="catalytic activity">
    <reaction evidence="14 15">
        <text>ATP + H2O = ADP + phosphate + H(+)</text>
        <dbReference type="Rhea" id="RHEA:13065"/>
        <dbReference type="ChEBI" id="CHEBI:15377"/>
        <dbReference type="ChEBI" id="CHEBI:15378"/>
        <dbReference type="ChEBI" id="CHEBI:30616"/>
        <dbReference type="ChEBI" id="CHEBI:43474"/>
        <dbReference type="ChEBI" id="CHEBI:456216"/>
        <dbReference type="EC" id="5.6.2.4"/>
    </reaction>
</comment>
<feature type="binding site" evidence="15">
    <location>
        <position position="1160"/>
    </location>
    <ligand>
        <name>Mg(2+)</name>
        <dbReference type="ChEBI" id="CHEBI:18420"/>
    </ligand>
</feature>
<dbReference type="EC" id="3.1.11.5" evidence="15"/>
<dbReference type="Proteomes" id="UP000002287">
    <property type="component" value="Chromosome 3"/>
</dbReference>
<dbReference type="GO" id="GO:0016887">
    <property type="term" value="F:ATP hydrolysis activity"/>
    <property type="evidence" value="ECO:0007669"/>
    <property type="project" value="RHEA"/>
</dbReference>
<dbReference type="PANTHER" id="PTHR11070:SF23">
    <property type="entry name" value="RECBCD ENZYME SUBUNIT RECB"/>
    <property type="match status" value="1"/>
</dbReference>
<keyword evidence="1 15" id="KW-0540">Nuclease</keyword>
<keyword evidence="3 15" id="KW-0547">Nucleotide-binding</keyword>
<dbReference type="Gene3D" id="1.10.486.10">
    <property type="entry name" value="PCRA, domain 4"/>
    <property type="match status" value="1"/>
</dbReference>
<evidence type="ECO:0000259" key="18">
    <source>
        <dbReference type="PROSITE" id="PS51198"/>
    </source>
</evidence>
<evidence type="ECO:0000256" key="13">
    <source>
        <dbReference type="ARBA" id="ARBA00034617"/>
    </source>
</evidence>
<evidence type="ECO:0000256" key="8">
    <source>
        <dbReference type="ARBA" id="ARBA00022840"/>
    </source>
</evidence>
<evidence type="ECO:0000256" key="10">
    <source>
        <dbReference type="ARBA" id="ARBA00023125"/>
    </source>
</evidence>
<dbReference type="InterPro" id="IPR027417">
    <property type="entry name" value="P-loop_NTPase"/>
</dbReference>
<dbReference type="eggNOG" id="COG1074">
    <property type="taxonomic scope" value="Bacteria"/>
</dbReference>
<feature type="binding site" evidence="15">
    <location>
        <position position="1024"/>
    </location>
    <ligand>
        <name>Mg(2+)</name>
        <dbReference type="ChEBI" id="CHEBI:18420"/>
    </ligand>
</feature>
<dbReference type="PANTHER" id="PTHR11070">
    <property type="entry name" value="UVRD / RECB / PCRA DNA HELICASE FAMILY MEMBER"/>
    <property type="match status" value="1"/>
</dbReference>
<dbReference type="Pfam" id="PF12705">
    <property type="entry name" value="PDDEXK_1"/>
    <property type="match status" value="1"/>
</dbReference>
<accession>A4JS84</accession>